<evidence type="ECO:0000313" key="3">
    <source>
        <dbReference type="EMBL" id="MDT3453433.1"/>
    </source>
</evidence>
<dbReference type="InterPro" id="IPR048494">
    <property type="entry name" value="Dit-like_N"/>
</dbReference>
<name>A0AAW8VA59_PASMD</name>
<evidence type="ECO:0000259" key="2">
    <source>
        <dbReference type="Pfam" id="PF21821"/>
    </source>
</evidence>
<gene>
    <name evidence="3" type="ORF">NQF69_11740</name>
</gene>
<organism evidence="3 4">
    <name type="scientific">Pasteurella multocida</name>
    <dbReference type="NCBI Taxonomy" id="747"/>
    <lineage>
        <taxon>Bacteria</taxon>
        <taxon>Pseudomonadati</taxon>
        <taxon>Pseudomonadota</taxon>
        <taxon>Gammaproteobacteria</taxon>
        <taxon>Pasteurellales</taxon>
        <taxon>Pasteurellaceae</taxon>
        <taxon>Pasteurella</taxon>
    </lineage>
</organism>
<feature type="region of interest" description="Disordered" evidence="1">
    <location>
        <begin position="214"/>
        <end position="255"/>
    </location>
</feature>
<feature type="compositionally biased region" description="Basic and acidic residues" evidence="1">
    <location>
        <begin position="244"/>
        <end position="255"/>
    </location>
</feature>
<proteinExistence type="predicted"/>
<dbReference type="EMBL" id="JANIEN010000023">
    <property type="protein sequence ID" value="MDT3453433.1"/>
    <property type="molecule type" value="Genomic_DNA"/>
</dbReference>
<protein>
    <recommendedName>
        <fullName evidence="2">Dit-like phage tail protein N-terminal domain-containing protein</fullName>
    </recommendedName>
</protein>
<dbReference type="AlphaFoldDB" id="A0AAW8VA59"/>
<feature type="compositionally biased region" description="Polar residues" evidence="1">
    <location>
        <begin position="232"/>
        <end position="243"/>
    </location>
</feature>
<reference evidence="3" key="1">
    <citation type="submission" date="2022-07" db="EMBL/GenBank/DDBJ databases">
        <title>Sequence of Pasteurella multocoda 17BRD-035.</title>
        <authorList>
            <person name="Roy Chowdhury P."/>
            <person name="Alhamami T."/>
            <person name="Trott D.J."/>
            <person name="Djordvevic S.P."/>
        </authorList>
    </citation>
    <scope>NUCLEOTIDE SEQUENCE</scope>
    <source>
        <strain evidence="3">17BRD-035</strain>
    </source>
</reference>
<dbReference type="Proteomes" id="UP001182304">
    <property type="component" value="Unassembled WGS sequence"/>
</dbReference>
<feature type="domain" description="Dit-like phage tail protein N-terminal" evidence="2">
    <location>
        <begin position="17"/>
        <end position="212"/>
    </location>
</feature>
<evidence type="ECO:0000313" key="4">
    <source>
        <dbReference type="Proteomes" id="UP001182304"/>
    </source>
</evidence>
<dbReference type="Pfam" id="PF21821">
    <property type="entry name" value="Dit_like"/>
    <property type="match status" value="1"/>
</dbReference>
<sequence length="255" mass="27186">MFNFTQISNRRIGKITLDVVTTEEHTSELSITDNPIESGSEIADHAVVKPKQVTIVGVVVDHDHDGAGLNIPGVGNIRGVSDFLNGLPLPAKVISQTQQTIAKATRVASQVQGAIDTAKQAVNKVRSIAPFLPDFGLGGLLDNSDASGRVQKCYADLVSSQKSGETIEIQTGLLLYKNMMIESISVRQIKDGSAEFTITAREVFIVDTATVSKGKSSVAGKKKSGRAGVQSAAKTQQGTTQPSKPKEKSLLRRLF</sequence>
<accession>A0AAW8VA59</accession>
<comment type="caution">
    <text evidence="3">The sequence shown here is derived from an EMBL/GenBank/DDBJ whole genome shotgun (WGS) entry which is preliminary data.</text>
</comment>
<dbReference type="RefSeq" id="WP_223132084.1">
    <property type="nucleotide sequence ID" value="NZ_CP082272.1"/>
</dbReference>
<evidence type="ECO:0000256" key="1">
    <source>
        <dbReference type="SAM" id="MobiDB-lite"/>
    </source>
</evidence>